<dbReference type="InterPro" id="IPR000601">
    <property type="entry name" value="PKD_dom"/>
</dbReference>
<accession>A0A173RB25</accession>
<evidence type="ECO:0000313" key="1">
    <source>
        <dbReference type="EMBL" id="MTK22126.1"/>
    </source>
</evidence>
<dbReference type="InterPro" id="IPR013783">
    <property type="entry name" value="Ig-like_fold"/>
</dbReference>
<dbReference type="RefSeq" id="WP_006783990.1">
    <property type="nucleotide sequence ID" value="NZ_CABJBH010000001.1"/>
</dbReference>
<dbReference type="Pfam" id="PF21910">
    <property type="entry name" value="GH85_C"/>
    <property type="match status" value="1"/>
</dbReference>
<dbReference type="GeneID" id="60057747"/>
<dbReference type="Gene3D" id="2.60.120.260">
    <property type="entry name" value="Galactose-binding domain-like"/>
    <property type="match status" value="2"/>
</dbReference>
<protein>
    <submittedName>
        <fullName evidence="1">PKD domain-containing protein</fullName>
    </submittedName>
</protein>
<dbReference type="GO" id="GO:0005829">
    <property type="term" value="C:cytosol"/>
    <property type="evidence" value="ECO:0007669"/>
    <property type="project" value="UniProtKB-SubCell"/>
</dbReference>
<dbReference type="InterPro" id="IPR032979">
    <property type="entry name" value="ENGase"/>
</dbReference>
<reference evidence="1 2" key="1">
    <citation type="journal article" date="2019" name="Nat. Med.">
        <title>A library of human gut bacterial isolates paired with longitudinal multiomics data enables mechanistic microbiome research.</title>
        <authorList>
            <person name="Poyet M."/>
            <person name="Groussin M."/>
            <person name="Gibbons S.M."/>
            <person name="Avila-Pacheco J."/>
            <person name="Jiang X."/>
            <person name="Kearney S.M."/>
            <person name="Perrotta A.R."/>
            <person name="Berdy B."/>
            <person name="Zhao S."/>
            <person name="Lieberman T.D."/>
            <person name="Swanson P.K."/>
            <person name="Smith M."/>
            <person name="Roesemann S."/>
            <person name="Alexander J.E."/>
            <person name="Rich S.A."/>
            <person name="Livny J."/>
            <person name="Vlamakis H."/>
            <person name="Clish C."/>
            <person name="Bullock K."/>
            <person name="Deik A."/>
            <person name="Scott J."/>
            <person name="Pierce K.A."/>
            <person name="Xavier R.J."/>
            <person name="Alm E.J."/>
        </authorList>
    </citation>
    <scope>NUCLEOTIDE SEQUENCE [LARGE SCALE GENOMIC DNA]</scope>
    <source>
        <strain evidence="1 2">BIOML-A198</strain>
    </source>
</reference>
<dbReference type="InterPro" id="IPR005201">
    <property type="entry name" value="TIM_ENGase"/>
</dbReference>
<dbReference type="EMBL" id="WMQE01000030">
    <property type="protein sequence ID" value="MTK22126.1"/>
    <property type="molecule type" value="Genomic_DNA"/>
</dbReference>
<dbReference type="CDD" id="cd06547">
    <property type="entry name" value="GH85_ENGase"/>
    <property type="match status" value="1"/>
</dbReference>
<proteinExistence type="predicted"/>
<comment type="caution">
    <text evidence="1">The sequence shown here is derived from an EMBL/GenBank/DDBJ whole genome shotgun (WGS) entry which is preliminary data.</text>
</comment>
<dbReference type="PANTHER" id="PTHR13246:SF1">
    <property type="entry name" value="CYTOSOLIC ENDO-BETA-N-ACETYLGLUCOSAMINIDASE"/>
    <property type="match status" value="1"/>
</dbReference>
<dbReference type="Proteomes" id="UP000487649">
    <property type="component" value="Unassembled WGS sequence"/>
</dbReference>
<sequence>MTRYKRIKKSSKKNLTGSKVLMPVFLTFTVGTALVGCASVEQGQSTTEEVHEIKPQSIYTISPEVANTELIMNNLATAPHWFPAELLEWTPSSDKHFEYNRSTVALADRVSKDRLETVNATQDKEREVVAISIMNNSTSGNPSQGSNKISSNVFSYWQYVDKMVYWGGSSGEGLIVPPTADVTNAAHKNGVPVLGTVFFPMEAHGGKMAWLDEFLTKDENGSFPIVDKLIEVAQSYGFDGWFINQETEGNEETPLTPEHAQLMKELIVEFKAKAGDSLEIMWYDSMTKEGEMDWQNALTEENEFFLVGDNQEMIADSMFLNFWWTTDTLAPENLLEASTQKAQELGINPNVIYAGIDVQANGVNTPIRWELFEAGNTSLGLYCPSWTYASASSIDDFHAKENRLWVNENGDPSVSTSATDREWRGVSTYIVEKSVVNSLPFMTNFNLGHGYNFFIDGEKVSETDWNNRSMADVLPTYRWMIENEGANTLSADIDYANAFYGGNSIKLLGNMEAGKKSTIKLFSADLTLEDKVSFTTAIKSSENVDFDLVLDFHDGTTETLKSKEKVSVDEWTTLSYDVSKLSGKAIKNISYAISSKEEVSGLRLSIGNMTIARESDATNATASNLKVEDYLFDEDAMYAGVKLSWEGNADSNGHYEIYQINQDGTKSFLGTSATTAFFYNALPREGESNQTNFEVVAVNNLGEQGTSAKATMEWPDNSMPKAEFSVSRTLVAPGDDVTFTNLSSQNAEEFVWEFKGANIESSTDVTPTINFAEEGVYTVTLTAKNKSGEVSVTKEEIITVSNAATELVNLSEGKATEASGFVNNNEAPQFAVDGLLDTKWCATGTAPHWIVIDLGELKTISEVYMAHAEAGGESDGMNTKAYTIEVSQDGENFEEVVNITRNSAATTVDTFKAVEAQYVRVSAIKPTQNSDSAVRIYEIQVRGLE</sequence>
<organism evidence="1 2">
    <name type="scientific">Turicibacter sanguinis</name>
    <dbReference type="NCBI Taxonomy" id="154288"/>
    <lineage>
        <taxon>Bacteria</taxon>
        <taxon>Bacillati</taxon>
        <taxon>Bacillota</taxon>
        <taxon>Erysipelotrichia</taxon>
        <taxon>Erysipelotrichales</taxon>
        <taxon>Turicibacteraceae</taxon>
        <taxon>Turicibacter</taxon>
    </lineage>
</organism>
<dbReference type="SMART" id="SM00089">
    <property type="entry name" value="PKD"/>
    <property type="match status" value="1"/>
</dbReference>
<dbReference type="SUPFAM" id="SSF49785">
    <property type="entry name" value="Galactose-binding domain-like"/>
    <property type="match status" value="1"/>
</dbReference>
<dbReference type="InterPro" id="IPR008979">
    <property type="entry name" value="Galactose-bd-like_sf"/>
</dbReference>
<dbReference type="InterPro" id="IPR054110">
    <property type="entry name" value="EndoD-like_D2"/>
</dbReference>
<gene>
    <name evidence="1" type="ORF">GMA92_11970</name>
</gene>
<dbReference type="SUPFAM" id="SSF49299">
    <property type="entry name" value="PKD domain"/>
    <property type="match status" value="1"/>
</dbReference>
<dbReference type="PANTHER" id="PTHR13246">
    <property type="entry name" value="ENDO BETA N-ACETYLGLUCOSAMINIDASE"/>
    <property type="match status" value="1"/>
</dbReference>
<name>A0A173RB25_9FIRM</name>
<dbReference type="InterPro" id="IPR022409">
    <property type="entry name" value="PKD/Chitinase_dom"/>
</dbReference>
<dbReference type="Pfam" id="PF00754">
    <property type="entry name" value="F5_F8_type_C"/>
    <property type="match status" value="1"/>
</dbReference>
<evidence type="ECO:0000313" key="2">
    <source>
        <dbReference type="Proteomes" id="UP000487649"/>
    </source>
</evidence>
<dbReference type="CDD" id="cd00146">
    <property type="entry name" value="PKD"/>
    <property type="match status" value="1"/>
</dbReference>
<dbReference type="InterPro" id="IPR000421">
    <property type="entry name" value="FA58C"/>
</dbReference>
<dbReference type="PROSITE" id="PS50022">
    <property type="entry name" value="FA58C_3"/>
    <property type="match status" value="1"/>
</dbReference>
<dbReference type="Pfam" id="PF00801">
    <property type="entry name" value="PKD"/>
    <property type="match status" value="1"/>
</dbReference>
<dbReference type="GO" id="GO:0033925">
    <property type="term" value="F:mannosyl-glycoprotein endo-beta-N-acetylglucosaminidase activity"/>
    <property type="evidence" value="ECO:0007669"/>
    <property type="project" value="InterPro"/>
</dbReference>
<dbReference type="AlphaFoldDB" id="A0A173RB25"/>
<dbReference type="PROSITE" id="PS50093">
    <property type="entry name" value="PKD"/>
    <property type="match status" value="1"/>
</dbReference>
<dbReference type="Gene3D" id="2.60.40.10">
    <property type="entry name" value="Immunoglobulins"/>
    <property type="match status" value="2"/>
</dbReference>
<dbReference type="InterPro" id="IPR035986">
    <property type="entry name" value="PKD_dom_sf"/>
</dbReference>
<dbReference type="Pfam" id="PF03644">
    <property type="entry name" value="Glyco_hydro_85"/>
    <property type="match status" value="1"/>
</dbReference>
<dbReference type="OrthoDB" id="1089471at2"/>
<dbReference type="Gene3D" id="3.20.20.80">
    <property type="entry name" value="Glycosidases"/>
    <property type="match status" value="1"/>
</dbReference>